<evidence type="ECO:0000256" key="2">
    <source>
        <dbReference type="ARBA" id="ARBA00023125"/>
    </source>
</evidence>
<evidence type="ECO:0000313" key="6">
    <source>
        <dbReference type="Proteomes" id="UP000481583"/>
    </source>
</evidence>
<dbReference type="PROSITE" id="PS50987">
    <property type="entry name" value="HTH_ARSR_2"/>
    <property type="match status" value="1"/>
</dbReference>
<name>A0A6G4U0L2_9ACTN</name>
<keyword evidence="3" id="KW-0804">Transcription</keyword>
<dbReference type="PANTHER" id="PTHR43132">
    <property type="entry name" value="ARSENICAL RESISTANCE OPERON REPRESSOR ARSR-RELATED"/>
    <property type="match status" value="1"/>
</dbReference>
<evidence type="ECO:0000256" key="3">
    <source>
        <dbReference type="ARBA" id="ARBA00023163"/>
    </source>
</evidence>
<dbReference type="InterPro" id="IPR051011">
    <property type="entry name" value="Metal_resp_trans_reg"/>
</dbReference>
<evidence type="ECO:0000259" key="4">
    <source>
        <dbReference type="PROSITE" id="PS50987"/>
    </source>
</evidence>
<dbReference type="InterPro" id="IPR045981">
    <property type="entry name" value="DUF5937"/>
</dbReference>
<dbReference type="InterPro" id="IPR036390">
    <property type="entry name" value="WH_DNA-bd_sf"/>
</dbReference>
<dbReference type="GO" id="GO:0003677">
    <property type="term" value="F:DNA binding"/>
    <property type="evidence" value="ECO:0007669"/>
    <property type="project" value="UniProtKB-KW"/>
</dbReference>
<dbReference type="InterPro" id="IPR036388">
    <property type="entry name" value="WH-like_DNA-bd_sf"/>
</dbReference>
<dbReference type="Pfam" id="PF19361">
    <property type="entry name" value="DUF5937"/>
    <property type="match status" value="1"/>
</dbReference>
<dbReference type="EMBL" id="JAAKZV010000047">
    <property type="protein sequence ID" value="NGN64918.1"/>
    <property type="molecule type" value="Genomic_DNA"/>
</dbReference>
<keyword evidence="2" id="KW-0238">DNA-binding</keyword>
<keyword evidence="6" id="KW-1185">Reference proteome</keyword>
<dbReference type="Pfam" id="PF12840">
    <property type="entry name" value="HTH_20"/>
    <property type="match status" value="1"/>
</dbReference>
<dbReference type="Proteomes" id="UP000481583">
    <property type="component" value="Unassembled WGS sequence"/>
</dbReference>
<feature type="domain" description="HTH arsR-type" evidence="4">
    <location>
        <begin position="248"/>
        <end position="333"/>
    </location>
</feature>
<evidence type="ECO:0000313" key="5">
    <source>
        <dbReference type="EMBL" id="NGN64918.1"/>
    </source>
</evidence>
<dbReference type="SMART" id="SM00418">
    <property type="entry name" value="HTH_ARSR"/>
    <property type="match status" value="1"/>
</dbReference>
<sequence>MPVLMRVGADDLLRCRFAISPVFETHEAVRTLRRADRHGYHLPWLRQLSGAAAGLDLEPLWIFMPADRPAYTPDFLGGPPQSAYTSPEEGIARLRATDPQLARAEMELSFATIPGARDSALGQELLTDPAAAVRRLADLTERAWHTLVEPYWPRLRELLDAEIAYRARQLAAHGLAGLFAGLHERVSYEDGVVTVQTRDREVYERALEGDGLLLMPSAFVWPDVVSGFRPPWQATVIYPARGVGGLWLRHAAPEAAQALEQLLGTGRARVLAALDEPASTSALAARVGLAPSSVSAHLKVLRAAGLLSARRARHEVLYERTPLGIALVGGAVA</sequence>
<dbReference type="RefSeq" id="WP_165236871.1">
    <property type="nucleotide sequence ID" value="NZ_JAAKZV010000047.1"/>
</dbReference>
<dbReference type="Gene3D" id="1.10.10.10">
    <property type="entry name" value="Winged helix-like DNA-binding domain superfamily/Winged helix DNA-binding domain"/>
    <property type="match status" value="1"/>
</dbReference>
<comment type="caution">
    <text evidence="5">The sequence shown here is derived from an EMBL/GenBank/DDBJ whole genome shotgun (WGS) entry which is preliminary data.</text>
</comment>
<organism evidence="5 6">
    <name type="scientific">Streptomyces coryli</name>
    <dbReference type="NCBI Taxonomy" id="1128680"/>
    <lineage>
        <taxon>Bacteria</taxon>
        <taxon>Bacillati</taxon>
        <taxon>Actinomycetota</taxon>
        <taxon>Actinomycetes</taxon>
        <taxon>Kitasatosporales</taxon>
        <taxon>Streptomycetaceae</taxon>
        <taxon>Streptomyces</taxon>
    </lineage>
</organism>
<evidence type="ECO:0000256" key="1">
    <source>
        <dbReference type="ARBA" id="ARBA00023015"/>
    </source>
</evidence>
<dbReference type="CDD" id="cd00090">
    <property type="entry name" value="HTH_ARSR"/>
    <property type="match status" value="1"/>
</dbReference>
<dbReference type="GO" id="GO:0003700">
    <property type="term" value="F:DNA-binding transcription factor activity"/>
    <property type="evidence" value="ECO:0007669"/>
    <property type="project" value="InterPro"/>
</dbReference>
<dbReference type="PANTHER" id="PTHR43132:SF8">
    <property type="entry name" value="HTH-TYPE TRANSCRIPTIONAL REGULATOR KMTR"/>
    <property type="match status" value="1"/>
</dbReference>
<dbReference type="SUPFAM" id="SSF46785">
    <property type="entry name" value="Winged helix' DNA-binding domain"/>
    <property type="match status" value="1"/>
</dbReference>
<accession>A0A6G4U0L2</accession>
<protein>
    <submittedName>
        <fullName evidence="5">Winged helix-turn-helix transcriptional regulator</fullName>
    </submittedName>
</protein>
<proteinExistence type="predicted"/>
<dbReference type="AlphaFoldDB" id="A0A6G4U0L2"/>
<keyword evidence="1" id="KW-0805">Transcription regulation</keyword>
<gene>
    <name evidence="5" type="ORF">G5C51_13550</name>
</gene>
<reference evidence="5 6" key="1">
    <citation type="submission" date="2020-02" db="EMBL/GenBank/DDBJ databases">
        <title>Whole-genome analyses of novel actinobacteria.</title>
        <authorList>
            <person name="Sahin N."/>
        </authorList>
    </citation>
    <scope>NUCLEOTIDE SEQUENCE [LARGE SCALE GENOMIC DNA]</scope>
    <source>
        <strain evidence="5 6">A7024</strain>
    </source>
</reference>
<dbReference type="InterPro" id="IPR011991">
    <property type="entry name" value="ArsR-like_HTH"/>
</dbReference>
<dbReference type="InterPro" id="IPR001845">
    <property type="entry name" value="HTH_ArsR_DNA-bd_dom"/>
</dbReference>